<dbReference type="SUPFAM" id="SSF103473">
    <property type="entry name" value="MFS general substrate transporter"/>
    <property type="match status" value="1"/>
</dbReference>
<dbReference type="FunFam" id="1.20.1250.20:FF:000431">
    <property type="entry name" value="Predicted protein"/>
    <property type="match status" value="1"/>
</dbReference>
<feature type="transmembrane region" description="Helical" evidence="2">
    <location>
        <begin position="146"/>
        <end position="163"/>
    </location>
</feature>
<dbReference type="Proteomes" id="UP000001593">
    <property type="component" value="Unassembled WGS sequence"/>
</dbReference>
<feature type="transmembrane region" description="Helical" evidence="2">
    <location>
        <begin position="71"/>
        <end position="92"/>
    </location>
</feature>
<feature type="transmembrane region" description="Helical" evidence="2">
    <location>
        <begin position="9"/>
        <end position="27"/>
    </location>
</feature>
<keyword evidence="4" id="KW-1185">Reference proteome</keyword>
<name>A7S3B7_NEMVE</name>
<dbReference type="InParanoid" id="A7S3B7"/>
<dbReference type="HOGENOM" id="CLU_030068_2_0_1"/>
<dbReference type="GO" id="GO:0008643">
    <property type="term" value="P:carbohydrate transport"/>
    <property type="evidence" value="ECO:0007669"/>
    <property type="project" value="InterPro"/>
</dbReference>
<dbReference type="EMBL" id="DS469572">
    <property type="protein sequence ID" value="EDO41826.1"/>
    <property type="molecule type" value="Genomic_DNA"/>
</dbReference>
<dbReference type="eggNOG" id="KOG4830">
    <property type="taxonomic scope" value="Eukaryota"/>
</dbReference>
<sequence length="414" mass="45944">KASHGVGHILNDLAASVWFSYLIIYLTKVAGLPNRHTGLVLFLGQIADALFTPFVGILCDRTVCRYGRRKIWHLLGCILTSLSFPLIFIRILPNDATDTLKVCYYVGIAAVFQFGWGCVQISHLTLIPEISKKSSERVELNAIRSALTFICGIYVYGVTWILLGESSEETLTPNVWKQFMVRCILDHYPTYPFSFENYLSFIIVGSGNVFNVIFHVFTKEPPSKALNLELEIIDRTEDSLHARPGMTKLQWLKNPNLYIVAMMYMSTRIVVNISQSYLPLYLTDTMKFNKEAIAYFPLVVLTSGVVASLGVKPLNKKLGNKMTFVLGSLMALCACFWFHVQPVAHRNAIYATTVIMGCGGSVMLVSALSLIAHLVGNDNQSGAFIYGAISFTDKLSSGAVIAIIQEFTPPRTPG</sequence>
<organism evidence="3 4">
    <name type="scientific">Nematostella vectensis</name>
    <name type="common">Starlet sea anemone</name>
    <dbReference type="NCBI Taxonomy" id="45351"/>
    <lineage>
        <taxon>Eukaryota</taxon>
        <taxon>Metazoa</taxon>
        <taxon>Cnidaria</taxon>
        <taxon>Anthozoa</taxon>
        <taxon>Hexacorallia</taxon>
        <taxon>Actiniaria</taxon>
        <taxon>Edwardsiidae</taxon>
        <taxon>Nematostella</taxon>
    </lineage>
</organism>
<protein>
    <recommendedName>
        <fullName evidence="5">Major facilitator superfamily domain-containing protein 12</fullName>
    </recommendedName>
</protein>
<feature type="transmembrane region" description="Helical" evidence="2">
    <location>
        <begin position="104"/>
        <end position="126"/>
    </location>
</feature>
<dbReference type="GO" id="GO:0033229">
    <property type="term" value="F:cysteine transmembrane transporter activity"/>
    <property type="evidence" value="ECO:0000318"/>
    <property type="project" value="GO_Central"/>
</dbReference>
<keyword evidence="2" id="KW-1133">Transmembrane helix</keyword>
<dbReference type="GO" id="GO:1903712">
    <property type="term" value="P:cysteine transmembrane transport"/>
    <property type="evidence" value="ECO:0000318"/>
    <property type="project" value="GO_Central"/>
</dbReference>
<feature type="non-terminal residue" evidence="3">
    <location>
        <position position="1"/>
    </location>
</feature>
<evidence type="ECO:0008006" key="5">
    <source>
        <dbReference type="Google" id="ProtNLM"/>
    </source>
</evidence>
<dbReference type="CDD" id="cd17491">
    <property type="entry name" value="MFS_MFSD12"/>
    <property type="match status" value="1"/>
</dbReference>
<evidence type="ECO:0000256" key="2">
    <source>
        <dbReference type="SAM" id="Phobius"/>
    </source>
</evidence>
<dbReference type="PhylomeDB" id="A7S3B7"/>
<dbReference type="AlphaFoldDB" id="A7S3B7"/>
<dbReference type="GO" id="GO:0005886">
    <property type="term" value="C:plasma membrane"/>
    <property type="evidence" value="ECO:0000318"/>
    <property type="project" value="GO_Central"/>
</dbReference>
<dbReference type="FunFam" id="1.20.1250.20:FF:000865">
    <property type="entry name" value="Predicted protein"/>
    <property type="match status" value="1"/>
</dbReference>
<proteinExistence type="inferred from homology"/>
<dbReference type="InterPro" id="IPR036259">
    <property type="entry name" value="MFS_trans_sf"/>
</dbReference>
<feature type="transmembrane region" description="Helical" evidence="2">
    <location>
        <begin position="39"/>
        <end position="59"/>
    </location>
</feature>
<evidence type="ECO:0000313" key="3">
    <source>
        <dbReference type="EMBL" id="EDO41826.1"/>
    </source>
</evidence>
<dbReference type="PANTHER" id="PTHR11328:SF28">
    <property type="entry name" value="MAJOR FACILITATOR SUPERFAMILY DOMAIN-CONTAINING PROTEIN 12"/>
    <property type="match status" value="1"/>
</dbReference>
<evidence type="ECO:0000256" key="1">
    <source>
        <dbReference type="ARBA" id="ARBA00008335"/>
    </source>
</evidence>
<feature type="transmembrane region" description="Helical" evidence="2">
    <location>
        <begin position="348"/>
        <end position="371"/>
    </location>
</feature>
<keyword evidence="2" id="KW-0472">Membrane</keyword>
<dbReference type="GO" id="GO:0015293">
    <property type="term" value="F:symporter activity"/>
    <property type="evidence" value="ECO:0007669"/>
    <property type="project" value="InterPro"/>
</dbReference>
<feature type="transmembrane region" description="Helical" evidence="2">
    <location>
        <begin position="198"/>
        <end position="217"/>
    </location>
</feature>
<dbReference type="Pfam" id="PF13347">
    <property type="entry name" value="MFS_2"/>
    <property type="match status" value="1"/>
</dbReference>
<dbReference type="OMA" id="HMAMVNG"/>
<reference evidence="3 4" key="1">
    <citation type="journal article" date="2007" name="Science">
        <title>Sea anemone genome reveals ancestral eumetazoan gene repertoire and genomic organization.</title>
        <authorList>
            <person name="Putnam N.H."/>
            <person name="Srivastava M."/>
            <person name="Hellsten U."/>
            <person name="Dirks B."/>
            <person name="Chapman J."/>
            <person name="Salamov A."/>
            <person name="Terry A."/>
            <person name="Shapiro H."/>
            <person name="Lindquist E."/>
            <person name="Kapitonov V.V."/>
            <person name="Jurka J."/>
            <person name="Genikhovich G."/>
            <person name="Grigoriev I.V."/>
            <person name="Lucas S.M."/>
            <person name="Steele R.E."/>
            <person name="Finnerty J.R."/>
            <person name="Technau U."/>
            <person name="Martindale M.Q."/>
            <person name="Rokhsar D.S."/>
        </authorList>
    </citation>
    <scope>NUCLEOTIDE SEQUENCE [LARGE SCALE GENOMIC DNA]</scope>
    <source>
        <strain evidence="4">CH2 X CH6</strain>
    </source>
</reference>
<gene>
    <name evidence="3" type="ORF">NEMVEDRAFT_v1g102846</name>
</gene>
<feature type="transmembrane region" description="Helical" evidence="2">
    <location>
        <begin position="323"/>
        <end position="342"/>
    </location>
</feature>
<keyword evidence="2" id="KW-0812">Transmembrane</keyword>
<accession>A7S3B7</accession>
<dbReference type="Gene3D" id="1.20.1250.20">
    <property type="entry name" value="MFS general substrate transporter like domains"/>
    <property type="match status" value="2"/>
</dbReference>
<feature type="transmembrane region" description="Helical" evidence="2">
    <location>
        <begin position="383"/>
        <end position="404"/>
    </location>
</feature>
<feature type="transmembrane region" description="Helical" evidence="2">
    <location>
        <begin position="293"/>
        <end position="311"/>
    </location>
</feature>
<evidence type="ECO:0000313" key="4">
    <source>
        <dbReference type="Proteomes" id="UP000001593"/>
    </source>
</evidence>
<dbReference type="PANTHER" id="PTHR11328">
    <property type="entry name" value="MAJOR FACILITATOR SUPERFAMILY DOMAIN-CONTAINING PROTEIN"/>
    <property type="match status" value="1"/>
</dbReference>
<feature type="transmembrane region" description="Helical" evidence="2">
    <location>
        <begin position="256"/>
        <end position="273"/>
    </location>
</feature>
<dbReference type="InterPro" id="IPR039672">
    <property type="entry name" value="MFS_2"/>
</dbReference>
<comment type="similarity">
    <text evidence="1">Belongs to the major facilitator superfamily.</text>
</comment>